<comment type="similarity">
    <text evidence="1">Belongs to the aldehyde dehydrogenase family.</text>
</comment>
<evidence type="ECO:0000256" key="2">
    <source>
        <dbReference type="ARBA" id="ARBA00023002"/>
    </source>
</evidence>
<proteinExistence type="inferred from homology"/>
<feature type="compositionally biased region" description="Low complexity" evidence="3">
    <location>
        <begin position="500"/>
        <end position="512"/>
    </location>
</feature>
<evidence type="ECO:0000313" key="5">
    <source>
        <dbReference type="EMBL" id="VAV97339.1"/>
    </source>
</evidence>
<dbReference type="GO" id="GO:0004029">
    <property type="term" value="F:aldehyde dehydrogenase (NAD+) activity"/>
    <property type="evidence" value="ECO:0007669"/>
    <property type="project" value="UniProtKB-EC"/>
</dbReference>
<gene>
    <name evidence="5" type="ORF">MNBD_ALPHA02-2115</name>
</gene>
<dbReference type="SUPFAM" id="SSF53720">
    <property type="entry name" value="ALDH-like"/>
    <property type="match status" value="2"/>
</dbReference>
<dbReference type="PIRSF" id="PIRSF036490">
    <property type="entry name" value="Aldedh_dupl"/>
    <property type="match status" value="1"/>
</dbReference>
<dbReference type="InterPro" id="IPR029510">
    <property type="entry name" value="Ald_DH_CS_GLU"/>
</dbReference>
<evidence type="ECO:0000256" key="3">
    <source>
        <dbReference type="SAM" id="MobiDB-lite"/>
    </source>
</evidence>
<dbReference type="InterPro" id="IPR011408">
    <property type="entry name" value="Aldehyde_DH"/>
</dbReference>
<dbReference type="InterPro" id="IPR015590">
    <property type="entry name" value="Aldehyde_DH_dom"/>
</dbReference>
<dbReference type="EMBL" id="UOED01000117">
    <property type="protein sequence ID" value="VAV97339.1"/>
    <property type="molecule type" value="Genomic_DNA"/>
</dbReference>
<protein>
    <submittedName>
        <fullName evidence="5">Aldehyde dehydrogenase</fullName>
        <ecNumber evidence="5">1.2.1.3</ecNumber>
    </submittedName>
</protein>
<dbReference type="PROSITE" id="PS00687">
    <property type="entry name" value="ALDEHYDE_DEHYDR_GLU"/>
    <property type="match status" value="1"/>
</dbReference>
<evidence type="ECO:0000256" key="1">
    <source>
        <dbReference type="ARBA" id="ARBA00009986"/>
    </source>
</evidence>
<dbReference type="Gene3D" id="3.40.309.10">
    <property type="entry name" value="Aldehyde Dehydrogenase, Chain A, domain 2"/>
    <property type="match status" value="1"/>
</dbReference>
<dbReference type="AlphaFoldDB" id="A0A3B0RZA7"/>
<sequence>MNIPEIFQTMSYGPAPEQSDYVHEWLKNHADGFKLFIGGKWVSANSSTTFIDSHNPATGGYLAKFTAAGADDVDAAVKAAAKAFPKWSKLPGFERAKYLYAIARLIQKTSRFMSVLETLDNGKPIRESRDIDIPLVARHFYHHAGWAQLMDQELPDQEPLGVVGQIIPWNFPLLMMAWKIAPAIAAGNCVVLKPAEYTSLTALYFAELCAEAGLPPGVVNIVTGKGDTGAHIVNHPDIAKIAFTGSTGVGRYIREATAGSGKKLTLELGGKSPFIVFEDADIDGAVEGLVDAIWFNQGQVCCAGSRLLVEEGIAERLLEKVKTRLNKFRLGNPLDKTVDMGAIVDPIQLERITALVNKGVEEGAEVWQPEVPCPTEGCFYPPTLITNVSPSNIVVREEIFGPVLTVMTFRTLKEAADLANNTRFGLASSVWSENINRALEISGMIKAGVVWVNCTNQFDAACGFGGYRESGFGREGGKEGMYEYLKTSGEWKTEKGNLVASPKPAPQSAASSGIDQTAKNYVGGKQARPDGGNTRIILSHDGKIAGRVGDGNRKDIRNAVEAAFKNPGWSSATAHGRAQVIYYLAENLSYREDEIIARLMSLTGASKKAAKAEFDKSVSRLFSAAAWADKYDGMVHTPPVNNVALAVNEPIGIMGIVCPDVMPLLSFVSLMAPAIAMGNRTIIIPSERYPLLATDFYQILETSDVPAGAVNIVTGERDVLTKVLAQHDQLDAIWYHGSREGSQMVEKSSAANLKRTWVNDGRARDWMSAHGEGRRFLREATEVKNIWLPYGD</sequence>
<dbReference type="InterPro" id="IPR016161">
    <property type="entry name" value="Ald_DH/histidinol_DH"/>
</dbReference>
<dbReference type="PANTHER" id="PTHR11699">
    <property type="entry name" value="ALDEHYDE DEHYDROGENASE-RELATED"/>
    <property type="match status" value="1"/>
</dbReference>
<name>A0A3B0RZA7_9ZZZZ</name>
<dbReference type="InterPro" id="IPR016163">
    <property type="entry name" value="Ald_DH_C"/>
</dbReference>
<dbReference type="Pfam" id="PF00171">
    <property type="entry name" value="Aldedh"/>
    <property type="match status" value="2"/>
</dbReference>
<evidence type="ECO:0000259" key="4">
    <source>
        <dbReference type="Pfam" id="PF00171"/>
    </source>
</evidence>
<organism evidence="5">
    <name type="scientific">hydrothermal vent metagenome</name>
    <dbReference type="NCBI Taxonomy" id="652676"/>
    <lineage>
        <taxon>unclassified sequences</taxon>
        <taxon>metagenomes</taxon>
        <taxon>ecological metagenomes</taxon>
    </lineage>
</organism>
<dbReference type="InterPro" id="IPR016162">
    <property type="entry name" value="Ald_DH_N"/>
</dbReference>
<dbReference type="FunFam" id="3.40.309.10:FF:000012">
    <property type="entry name" value="Betaine aldehyde dehydrogenase"/>
    <property type="match status" value="1"/>
</dbReference>
<reference evidence="5" key="1">
    <citation type="submission" date="2018-06" db="EMBL/GenBank/DDBJ databases">
        <authorList>
            <person name="Zhirakovskaya E."/>
        </authorList>
    </citation>
    <scope>NUCLEOTIDE SEQUENCE</scope>
</reference>
<dbReference type="CDD" id="cd07111">
    <property type="entry name" value="ALDH_F16"/>
    <property type="match status" value="1"/>
</dbReference>
<dbReference type="EC" id="1.2.1.3" evidence="5"/>
<keyword evidence="2 5" id="KW-0560">Oxidoreductase</keyword>
<feature type="domain" description="Aldehyde dehydrogenase" evidence="4">
    <location>
        <begin position="537"/>
        <end position="758"/>
    </location>
</feature>
<dbReference type="FunFam" id="3.40.605.10:FF:000007">
    <property type="entry name" value="NAD/NADP-dependent betaine aldehyde dehydrogenase"/>
    <property type="match status" value="1"/>
</dbReference>
<feature type="domain" description="Aldehyde dehydrogenase" evidence="4">
    <location>
        <begin position="41"/>
        <end position="487"/>
    </location>
</feature>
<feature type="region of interest" description="Disordered" evidence="3">
    <location>
        <begin position="496"/>
        <end position="515"/>
    </location>
</feature>
<accession>A0A3B0RZA7</accession>
<dbReference type="Gene3D" id="3.40.605.10">
    <property type="entry name" value="Aldehyde Dehydrogenase, Chain A, domain 1"/>
    <property type="match status" value="2"/>
</dbReference>